<accession>A0ACC2UTS3</accession>
<evidence type="ECO:0000313" key="1">
    <source>
        <dbReference type="EMBL" id="KAJ9090519.1"/>
    </source>
</evidence>
<keyword evidence="2" id="KW-1185">Reference proteome</keyword>
<sequence>MELQVYSNQRMERIEKLFDLSGEFDTQLLDEVCQTAFQGIGPEQKMCMDALGRFQQMTDAWGRVDAILTKCQLSQSKFIGLSILEKFIQTRWKTIEKPQREVIKGFLLHVLRSETDVESLTQAHKTYLKKIDKTVVELLKQEWPHEWPDFIPEIIASSRKSLSACENNMQILMFLSEEIYEFSEEQMTQNKIKLLKSQMEGEFSQVYQLCMEVLEKAHTVSLISTTLETLLRFLNWIPLDFVFQSDLLNVLCNRFLAAPEFRNITIKCMTQIATQVGPASHDPSFLLMFNVVLESVKQSIPLDINLAEGYEQGNDSEQEYVQNIALFFTGFLEKHLDLVEREAAPQDLVLAHKYLVKISQIEEREVFKICLEYWNKLLTSLFAEVRQVAAANNPSLAPLAGAFPPLATQDIPLRKHRYASVLSQLRMVTIDRMVKPEEVLIVENEDGEVIREFTKETDTITLYKSMRECLVYLTHMDVLDTEEVMTRKLASQIDDSEWSRTKLNRLCWSIGSISGAMTEEAEKRFLVSVIKDLLGLCDIKRGKDNKAIVASNIMYIVGQYPRFLRAHWKFLKTVVNKLFEFMHESHEGVQDMACDTFMQICISCRRHFVLQHALDERPYIETMIESLPNIIRDLTPSQANSVLESCGLLISSHQELEQQKIWLAGLMSMTDNQYSALMRDPQLLENNDSVKLLGNCLKANTAVCRSVGPAFVVQLSRIFNDLLLLFETCSQSINQSIVVQGPIAVRTPKVRNLRVIRKEALRLLEAYIEKATDLQAISNDFLPPLMEHFLLSYKNSVAFAREAEILDLFTMLIDRLGPLFNPKVGVLLDAVLSCTIESIKGDFTEFPDIRSSFYNLLHKLAQCCFEGVMLSGMEMFDCFMITVVFGFKHTMRDISETALAISYDVFTQVAKCDPSVRDSFFQAFLVNQLQEVLTILFDADHKNGFHSQCKVVALIISLVEHNVVTVSLANSQSSATSNSQIIYEFLGNLIAPAYPHLSTNTVSNFVRGLQSYCSDLNRFKVHVRDFLISLKEFGNDNSDLYLADRELELQSKLQVEKEQALLVPGLVKPADLPSMED</sequence>
<name>A0ACC2UTS3_9FUNG</name>
<reference evidence="1" key="1">
    <citation type="submission" date="2022-04" db="EMBL/GenBank/DDBJ databases">
        <title>Genome of the entomopathogenic fungus Entomophthora muscae.</title>
        <authorList>
            <person name="Elya C."/>
            <person name="Lovett B.R."/>
            <person name="Lee E."/>
            <person name="Macias A.M."/>
            <person name="Hajek A.E."/>
            <person name="De Bivort B.L."/>
            <person name="Kasson M.T."/>
            <person name="De Fine Licht H.H."/>
            <person name="Stajich J.E."/>
        </authorList>
    </citation>
    <scope>NUCLEOTIDE SEQUENCE</scope>
    <source>
        <strain evidence="1">Berkeley</strain>
    </source>
</reference>
<comment type="caution">
    <text evidence="1">The sequence shown here is derived from an EMBL/GenBank/DDBJ whole genome shotgun (WGS) entry which is preliminary data.</text>
</comment>
<proteinExistence type="predicted"/>
<evidence type="ECO:0000313" key="2">
    <source>
        <dbReference type="Proteomes" id="UP001165960"/>
    </source>
</evidence>
<dbReference type="Proteomes" id="UP001165960">
    <property type="component" value="Unassembled WGS sequence"/>
</dbReference>
<protein>
    <submittedName>
        <fullName evidence="1">Karyopherin transporter</fullName>
    </submittedName>
</protein>
<organism evidence="1 2">
    <name type="scientific">Entomophthora muscae</name>
    <dbReference type="NCBI Taxonomy" id="34485"/>
    <lineage>
        <taxon>Eukaryota</taxon>
        <taxon>Fungi</taxon>
        <taxon>Fungi incertae sedis</taxon>
        <taxon>Zoopagomycota</taxon>
        <taxon>Entomophthoromycotina</taxon>
        <taxon>Entomophthoromycetes</taxon>
        <taxon>Entomophthorales</taxon>
        <taxon>Entomophthoraceae</taxon>
        <taxon>Entomophthora</taxon>
    </lineage>
</organism>
<gene>
    <name evidence="1" type="primary">CRM1_1</name>
    <name evidence="1" type="ORF">DSO57_1001490</name>
</gene>
<dbReference type="EMBL" id="QTSX02000003">
    <property type="protein sequence ID" value="KAJ9090519.1"/>
    <property type="molecule type" value="Genomic_DNA"/>
</dbReference>